<keyword evidence="1" id="KW-0805">Transcription regulation</keyword>
<comment type="caution">
    <text evidence="6">The sequence shown here is derived from an EMBL/GenBank/DDBJ whole genome shotgun (WGS) entry which is preliminary data.</text>
</comment>
<evidence type="ECO:0000256" key="1">
    <source>
        <dbReference type="ARBA" id="ARBA00023015"/>
    </source>
</evidence>
<dbReference type="SUPFAM" id="SSF53697">
    <property type="entry name" value="SIS domain"/>
    <property type="match status" value="1"/>
</dbReference>
<dbReference type="OrthoDB" id="3684496at2"/>
<evidence type="ECO:0000313" key="7">
    <source>
        <dbReference type="Proteomes" id="UP000277864"/>
    </source>
</evidence>
<evidence type="ECO:0000259" key="5">
    <source>
        <dbReference type="PROSITE" id="PS51464"/>
    </source>
</evidence>
<dbReference type="InterPro" id="IPR046348">
    <property type="entry name" value="SIS_dom_sf"/>
</dbReference>
<proteinExistence type="predicted"/>
<feature type="domain" description="HTH rpiR-type" evidence="4">
    <location>
        <begin position="1"/>
        <end position="75"/>
    </location>
</feature>
<name>A0A429Z9U7_9ENTE</name>
<reference evidence="6 7" key="1">
    <citation type="submission" date="2018-03" db="EMBL/GenBank/DDBJ databases">
        <authorList>
            <person name="Gulvik C.A."/>
        </authorList>
    </citation>
    <scope>NUCLEOTIDE SEQUENCE [LARGE SCALE GENOMIC DNA]</scope>
    <source>
        <strain evidence="6 7">JCM 31581</strain>
    </source>
</reference>
<dbReference type="InterPro" id="IPR000281">
    <property type="entry name" value="HTH_RpiR"/>
</dbReference>
<dbReference type="AlphaFoldDB" id="A0A429Z9U7"/>
<dbReference type="PROSITE" id="PS51071">
    <property type="entry name" value="HTH_RPIR"/>
    <property type="match status" value="1"/>
</dbReference>
<dbReference type="RefSeq" id="WP_125943037.1">
    <property type="nucleotide sequence ID" value="NZ_PXZH01000001.1"/>
</dbReference>
<protein>
    <submittedName>
        <fullName evidence="6">MurR/RpiR family transcriptional regulator</fullName>
    </submittedName>
</protein>
<evidence type="ECO:0000259" key="4">
    <source>
        <dbReference type="PROSITE" id="PS51071"/>
    </source>
</evidence>
<dbReference type="Pfam" id="PF01418">
    <property type="entry name" value="HTH_6"/>
    <property type="match status" value="1"/>
</dbReference>
<dbReference type="InterPro" id="IPR035472">
    <property type="entry name" value="RpiR-like_SIS"/>
</dbReference>
<evidence type="ECO:0000313" key="6">
    <source>
        <dbReference type="EMBL" id="RST90425.1"/>
    </source>
</evidence>
<dbReference type="GO" id="GO:1901135">
    <property type="term" value="P:carbohydrate derivative metabolic process"/>
    <property type="evidence" value="ECO:0007669"/>
    <property type="project" value="InterPro"/>
</dbReference>
<evidence type="ECO:0000256" key="2">
    <source>
        <dbReference type="ARBA" id="ARBA00023125"/>
    </source>
</evidence>
<dbReference type="GO" id="GO:0003677">
    <property type="term" value="F:DNA binding"/>
    <property type="evidence" value="ECO:0007669"/>
    <property type="project" value="UniProtKB-KW"/>
</dbReference>
<organism evidence="6 7">
    <name type="scientific">Vagococcus humatus</name>
    <dbReference type="NCBI Taxonomy" id="1889241"/>
    <lineage>
        <taxon>Bacteria</taxon>
        <taxon>Bacillati</taxon>
        <taxon>Bacillota</taxon>
        <taxon>Bacilli</taxon>
        <taxon>Lactobacillales</taxon>
        <taxon>Enterococcaceae</taxon>
        <taxon>Vagococcus</taxon>
    </lineage>
</organism>
<keyword evidence="7" id="KW-1185">Reference proteome</keyword>
<dbReference type="InterPro" id="IPR047640">
    <property type="entry name" value="RpiR-like"/>
</dbReference>
<dbReference type="InterPro" id="IPR001347">
    <property type="entry name" value="SIS_dom"/>
</dbReference>
<feature type="domain" description="SIS" evidence="5">
    <location>
        <begin position="112"/>
        <end position="216"/>
    </location>
</feature>
<dbReference type="Pfam" id="PF01380">
    <property type="entry name" value="SIS"/>
    <property type="match status" value="1"/>
</dbReference>
<keyword evidence="3" id="KW-0804">Transcription</keyword>
<evidence type="ECO:0000256" key="3">
    <source>
        <dbReference type="ARBA" id="ARBA00023163"/>
    </source>
</evidence>
<dbReference type="PROSITE" id="PS51464">
    <property type="entry name" value="SIS"/>
    <property type="match status" value="1"/>
</dbReference>
<dbReference type="CDD" id="cd05013">
    <property type="entry name" value="SIS_RpiR"/>
    <property type="match status" value="1"/>
</dbReference>
<dbReference type="InterPro" id="IPR036388">
    <property type="entry name" value="WH-like_DNA-bd_sf"/>
</dbReference>
<dbReference type="Gene3D" id="1.10.10.10">
    <property type="entry name" value="Winged helix-like DNA-binding domain superfamily/Winged helix DNA-binding domain"/>
    <property type="match status" value="1"/>
</dbReference>
<dbReference type="SUPFAM" id="SSF46689">
    <property type="entry name" value="Homeodomain-like"/>
    <property type="match status" value="1"/>
</dbReference>
<dbReference type="PANTHER" id="PTHR30514">
    <property type="entry name" value="GLUCOKINASE"/>
    <property type="match status" value="1"/>
</dbReference>
<sequence length="216" mass="25313">MFFENLKQNYDKLSNAEQEVIDYLMKQEHIESLTLKAIRQDIFISSSTVIRACKKLGYETYNDLRYDLRLSKDLANRQNTKQLTSFDQMKEQLTVEFERTMSILDQQDFDYFSQLIIEARRVFCVGIGSSYMAISDFNRKLKLVDIWSNDYFEQHSIQRIPDISTKNDVIIAFSLGGYSKDVNNSLLKARKNGTKILGFNRSLFSLPNREDLSRLH</sequence>
<keyword evidence="2" id="KW-0238">DNA-binding</keyword>
<dbReference type="EMBL" id="PXZH01000001">
    <property type="protein sequence ID" value="RST90425.1"/>
    <property type="molecule type" value="Genomic_DNA"/>
</dbReference>
<dbReference type="GO" id="GO:0003700">
    <property type="term" value="F:DNA-binding transcription factor activity"/>
    <property type="evidence" value="ECO:0007669"/>
    <property type="project" value="InterPro"/>
</dbReference>
<dbReference type="Proteomes" id="UP000277864">
    <property type="component" value="Unassembled WGS sequence"/>
</dbReference>
<dbReference type="PANTHER" id="PTHR30514:SF21">
    <property type="entry name" value="RPIR-FAMILY TRANSCRIPTIONAL REGULATOR"/>
    <property type="match status" value="1"/>
</dbReference>
<dbReference type="Gene3D" id="3.40.50.10490">
    <property type="entry name" value="Glucose-6-phosphate isomerase like protein, domain 1"/>
    <property type="match status" value="1"/>
</dbReference>
<dbReference type="GO" id="GO:0097367">
    <property type="term" value="F:carbohydrate derivative binding"/>
    <property type="evidence" value="ECO:0007669"/>
    <property type="project" value="InterPro"/>
</dbReference>
<accession>A0A429Z9U7</accession>
<dbReference type="InterPro" id="IPR009057">
    <property type="entry name" value="Homeodomain-like_sf"/>
</dbReference>
<gene>
    <name evidence="6" type="ORF">C7P63_04935</name>
</gene>